<sequence>MLEQLSDWYRSICICLPELGAALGIVVGKVRRRVYRLALSWDKIVELYSCACLVVLLLSLVWYYMCVAYRMMAARQRNIILFTDVVRYLFKEDEEEDE</sequence>
<dbReference type="GeneID" id="111605184"/>
<protein>
    <submittedName>
        <fullName evidence="3">Uncharacterized protein LOC111605184</fullName>
    </submittedName>
</protein>
<gene>
    <name evidence="3" type="primary">LOC111605184</name>
</gene>
<dbReference type="AlphaFoldDB" id="A0A6J1MJL7"/>
<name>A0A6J1MJL7_DROHY</name>
<reference evidence="3" key="1">
    <citation type="submission" date="2025-08" db="UniProtKB">
        <authorList>
            <consortium name="RefSeq"/>
        </authorList>
    </citation>
    <scope>IDENTIFICATION</scope>
    <source>
        <strain evidence="3">15085-1641.00</strain>
        <tissue evidence="3">Whole body</tissue>
    </source>
</reference>
<evidence type="ECO:0000256" key="1">
    <source>
        <dbReference type="SAM" id="Phobius"/>
    </source>
</evidence>
<dbReference type="RefSeq" id="XP_023179349.1">
    <property type="nucleotide sequence ID" value="XM_023323581.2"/>
</dbReference>
<evidence type="ECO:0000313" key="2">
    <source>
        <dbReference type="Proteomes" id="UP000504633"/>
    </source>
</evidence>
<dbReference type="OrthoDB" id="7823780at2759"/>
<dbReference type="KEGG" id="dhe:111605184"/>
<dbReference type="OMA" id="ELYSCAC"/>
<accession>A0A6J1MJL7</accession>
<dbReference type="Proteomes" id="UP000504633">
    <property type="component" value="Unplaced"/>
</dbReference>
<keyword evidence="1" id="KW-0812">Transmembrane</keyword>
<keyword evidence="1" id="KW-0472">Membrane</keyword>
<evidence type="ECO:0000313" key="3">
    <source>
        <dbReference type="RefSeq" id="XP_023179349.1"/>
    </source>
</evidence>
<proteinExistence type="predicted"/>
<keyword evidence="2" id="KW-1185">Reference proteome</keyword>
<feature type="transmembrane region" description="Helical" evidence="1">
    <location>
        <begin position="45"/>
        <end position="67"/>
    </location>
</feature>
<organism evidence="2 3">
    <name type="scientific">Drosophila hydei</name>
    <name type="common">Fruit fly</name>
    <dbReference type="NCBI Taxonomy" id="7224"/>
    <lineage>
        <taxon>Eukaryota</taxon>
        <taxon>Metazoa</taxon>
        <taxon>Ecdysozoa</taxon>
        <taxon>Arthropoda</taxon>
        <taxon>Hexapoda</taxon>
        <taxon>Insecta</taxon>
        <taxon>Pterygota</taxon>
        <taxon>Neoptera</taxon>
        <taxon>Endopterygota</taxon>
        <taxon>Diptera</taxon>
        <taxon>Brachycera</taxon>
        <taxon>Muscomorpha</taxon>
        <taxon>Ephydroidea</taxon>
        <taxon>Drosophilidae</taxon>
        <taxon>Drosophila</taxon>
    </lineage>
</organism>
<keyword evidence="1" id="KW-1133">Transmembrane helix</keyword>